<keyword evidence="2" id="KW-1185">Reference proteome</keyword>
<dbReference type="EMBL" id="SRLO01001668">
    <property type="protein sequence ID" value="TNN36042.1"/>
    <property type="molecule type" value="Genomic_DNA"/>
</dbReference>
<name>A0A4Z2F6G2_9TELE</name>
<evidence type="ECO:0000313" key="1">
    <source>
        <dbReference type="EMBL" id="TNN36042.1"/>
    </source>
</evidence>
<evidence type="ECO:0000313" key="2">
    <source>
        <dbReference type="Proteomes" id="UP000314294"/>
    </source>
</evidence>
<protein>
    <submittedName>
        <fullName evidence="1">Uncharacterized protein</fullName>
    </submittedName>
</protein>
<dbReference type="AlphaFoldDB" id="A0A4Z2F6G2"/>
<organism evidence="1 2">
    <name type="scientific">Liparis tanakae</name>
    <name type="common">Tanaka's snailfish</name>
    <dbReference type="NCBI Taxonomy" id="230148"/>
    <lineage>
        <taxon>Eukaryota</taxon>
        <taxon>Metazoa</taxon>
        <taxon>Chordata</taxon>
        <taxon>Craniata</taxon>
        <taxon>Vertebrata</taxon>
        <taxon>Euteleostomi</taxon>
        <taxon>Actinopterygii</taxon>
        <taxon>Neopterygii</taxon>
        <taxon>Teleostei</taxon>
        <taxon>Neoteleostei</taxon>
        <taxon>Acanthomorphata</taxon>
        <taxon>Eupercaria</taxon>
        <taxon>Perciformes</taxon>
        <taxon>Cottioidei</taxon>
        <taxon>Cottales</taxon>
        <taxon>Liparidae</taxon>
        <taxon>Liparis</taxon>
    </lineage>
</organism>
<sequence>MSQVLRLLSAAAGPLCRAAGARARLAAARLSAAGCRSFSVSNVSRTPLDRLCADRLQSAQRRFYSSEPKGEAFRSCRRCS</sequence>
<reference evidence="1 2" key="1">
    <citation type="submission" date="2019-03" db="EMBL/GenBank/DDBJ databases">
        <title>First draft genome of Liparis tanakae, snailfish: a comprehensive survey of snailfish specific genes.</title>
        <authorList>
            <person name="Kim W."/>
            <person name="Song I."/>
            <person name="Jeong J.-H."/>
            <person name="Kim D."/>
            <person name="Kim S."/>
            <person name="Ryu S."/>
            <person name="Song J.Y."/>
            <person name="Lee S.K."/>
        </authorList>
    </citation>
    <scope>NUCLEOTIDE SEQUENCE [LARGE SCALE GENOMIC DNA]</scope>
    <source>
        <tissue evidence="1">Muscle</tissue>
    </source>
</reference>
<proteinExistence type="predicted"/>
<gene>
    <name evidence="1" type="ORF">EYF80_053785</name>
</gene>
<accession>A0A4Z2F6G2</accession>
<dbReference type="Proteomes" id="UP000314294">
    <property type="component" value="Unassembled WGS sequence"/>
</dbReference>
<comment type="caution">
    <text evidence="1">The sequence shown here is derived from an EMBL/GenBank/DDBJ whole genome shotgun (WGS) entry which is preliminary data.</text>
</comment>